<dbReference type="Proteomes" id="UP000287651">
    <property type="component" value="Unassembled WGS sequence"/>
</dbReference>
<comment type="caution">
    <text evidence="1">The sequence shown here is derived from an EMBL/GenBank/DDBJ whole genome shotgun (WGS) entry which is preliminary data.</text>
</comment>
<proteinExistence type="predicted"/>
<sequence>MSYWELHFGVRYNKKKELDCFSADIHLRELDKLEDNVECDEATTSPKGLSYPKSKVSLIKEVDSEERHSTVEAGLPIAKKGMQMQDNIW</sequence>
<evidence type="ECO:0000313" key="1">
    <source>
        <dbReference type="EMBL" id="RRT85471.1"/>
    </source>
</evidence>
<organism evidence="1 2">
    <name type="scientific">Ensete ventricosum</name>
    <name type="common">Abyssinian banana</name>
    <name type="synonym">Musa ensete</name>
    <dbReference type="NCBI Taxonomy" id="4639"/>
    <lineage>
        <taxon>Eukaryota</taxon>
        <taxon>Viridiplantae</taxon>
        <taxon>Streptophyta</taxon>
        <taxon>Embryophyta</taxon>
        <taxon>Tracheophyta</taxon>
        <taxon>Spermatophyta</taxon>
        <taxon>Magnoliopsida</taxon>
        <taxon>Liliopsida</taxon>
        <taxon>Zingiberales</taxon>
        <taxon>Musaceae</taxon>
        <taxon>Ensete</taxon>
    </lineage>
</organism>
<dbReference type="AlphaFoldDB" id="A0A427BAF8"/>
<accession>A0A427BAF8</accession>
<gene>
    <name evidence="1" type="ORF">B296_00005223</name>
</gene>
<evidence type="ECO:0000313" key="2">
    <source>
        <dbReference type="Proteomes" id="UP000287651"/>
    </source>
</evidence>
<dbReference type="EMBL" id="AMZH03000110">
    <property type="protein sequence ID" value="RRT85471.1"/>
    <property type="molecule type" value="Genomic_DNA"/>
</dbReference>
<reference evidence="1 2" key="1">
    <citation type="journal article" date="2014" name="Agronomy (Basel)">
        <title>A Draft Genome Sequence for Ensete ventricosum, the Drought-Tolerant Tree Against Hunger.</title>
        <authorList>
            <person name="Harrison J."/>
            <person name="Moore K.A."/>
            <person name="Paszkiewicz K."/>
            <person name="Jones T."/>
            <person name="Grant M."/>
            <person name="Ambacheew D."/>
            <person name="Muzemil S."/>
            <person name="Studholme D.J."/>
        </authorList>
    </citation>
    <scope>NUCLEOTIDE SEQUENCE [LARGE SCALE GENOMIC DNA]</scope>
</reference>
<name>A0A427BAF8_ENSVE</name>
<protein>
    <submittedName>
        <fullName evidence="1">Uncharacterized protein</fullName>
    </submittedName>
</protein>